<dbReference type="InterPro" id="IPR013783">
    <property type="entry name" value="Ig-like_fold"/>
</dbReference>
<name>A0A6P4ZSP8_BRABE</name>
<evidence type="ECO:0000256" key="1">
    <source>
        <dbReference type="ARBA" id="ARBA00010926"/>
    </source>
</evidence>
<evidence type="ECO:0000313" key="8">
    <source>
        <dbReference type="RefSeq" id="XP_019637114.1"/>
    </source>
</evidence>
<comment type="subunit">
    <text evidence="3">AMPK is a heterotrimer of an alpha catalytic subunit (PRKAA1 or PRKAA2), a beta (PRKAB1 or PRKAB2) and a gamma non-catalytic subunits (PRKAG1, PRKAG2 or PRKAG3). Interacts with FNIP1 and FNIP2.</text>
</comment>
<keyword evidence="7" id="KW-1185">Reference proteome</keyword>
<feature type="region of interest" description="Disordered" evidence="5">
    <location>
        <begin position="190"/>
        <end position="248"/>
    </location>
</feature>
<dbReference type="InterPro" id="IPR050827">
    <property type="entry name" value="CRP1_MDG1_kinase"/>
</dbReference>
<feature type="compositionally biased region" description="Basic and acidic residues" evidence="5">
    <location>
        <begin position="212"/>
        <end position="224"/>
    </location>
</feature>
<dbReference type="RefSeq" id="XP_019637114.1">
    <property type="nucleotide sequence ID" value="XM_019781555.1"/>
</dbReference>
<dbReference type="GO" id="GO:0005737">
    <property type="term" value="C:cytoplasm"/>
    <property type="evidence" value="ECO:0007669"/>
    <property type="project" value="TreeGrafter"/>
</dbReference>
<evidence type="ECO:0000313" key="7">
    <source>
        <dbReference type="Proteomes" id="UP000515135"/>
    </source>
</evidence>
<dbReference type="PANTHER" id="PTHR10343">
    <property type="entry name" value="5'-AMP-ACTIVATED PROTEIN KINASE , BETA SUBUNIT"/>
    <property type="match status" value="1"/>
</dbReference>
<dbReference type="PANTHER" id="PTHR10343:SF84">
    <property type="entry name" value="5'-AMP-ACTIVATED PROTEIN KINASE SUBUNIT BETA-1"/>
    <property type="match status" value="1"/>
</dbReference>
<gene>
    <name evidence="8" type="primary">LOC109479566</name>
</gene>
<dbReference type="GO" id="GO:0007165">
    <property type="term" value="P:signal transduction"/>
    <property type="evidence" value="ECO:0007669"/>
    <property type="project" value="TreeGrafter"/>
</dbReference>
<dbReference type="SUPFAM" id="SSF81296">
    <property type="entry name" value="E set domains"/>
    <property type="match status" value="1"/>
</dbReference>
<dbReference type="KEGG" id="bbel:109479566"/>
<dbReference type="GO" id="GO:0031588">
    <property type="term" value="C:nucleotide-activated protein kinase complex"/>
    <property type="evidence" value="ECO:0007669"/>
    <property type="project" value="TreeGrafter"/>
</dbReference>
<dbReference type="GO" id="GO:0005634">
    <property type="term" value="C:nucleus"/>
    <property type="evidence" value="ECO:0007669"/>
    <property type="project" value="TreeGrafter"/>
</dbReference>
<dbReference type="OrthoDB" id="531008at2759"/>
<comment type="function">
    <text evidence="2">Non-catalytic subunit of AMP-activated protein kinase (AMPK), an energy sensor protein kinase that plays a key role in regulating cellular energy metabolism. In response to reduction of intracellular ATP levels, AMPK activates energy-producing pathways and inhibits energy-consuming processes: inhibits protein, carbohydrate and lipid biosynthesis, as well as cell growth and proliferation. AMPK acts via direct phosphorylation of metabolic enzymes, and by longer-term effects via phosphorylation of transcription regulators. Also acts as a regulator of cellular polarity by remodeling the actin cytoskeleton; probably by indirectly activating myosin. Beta non-catalytic subunit acts as a scaffold on which the AMPK complex assembles, via its C-terminus that bridges alpha (PRKAA1 or PRKAA2) and gamma subunits (PRKAG1, PRKAG2 or PRKAG3).</text>
</comment>
<evidence type="ECO:0000256" key="5">
    <source>
        <dbReference type="SAM" id="MobiDB-lite"/>
    </source>
</evidence>
<evidence type="ECO:0000256" key="2">
    <source>
        <dbReference type="ARBA" id="ARBA00025180"/>
    </source>
</evidence>
<accession>A0A6P4ZSP8</accession>
<evidence type="ECO:0000256" key="3">
    <source>
        <dbReference type="ARBA" id="ARBA00025878"/>
    </source>
</evidence>
<dbReference type="GO" id="GO:0019901">
    <property type="term" value="F:protein kinase binding"/>
    <property type="evidence" value="ECO:0007669"/>
    <property type="project" value="TreeGrafter"/>
</dbReference>
<dbReference type="Pfam" id="PF16561">
    <property type="entry name" value="AMPK1_CBM"/>
    <property type="match status" value="1"/>
</dbReference>
<sequence>MADCVPVKFALRGKTSGDVVVLGSWDGWRQPIKLEKSTETLEDSTWINLPSGYYEYKFKINDSWIHDKTKPTVLNKFKTLNNFVNVVKRPDIVISDTGDQAKKTVIDKPANITDSQEKQESSQDANEPLIPNVDIAGSTDQQEGNADHVHKVDTDEGIDGKVEPQIEDVVDVPQESLVHVEPVSYVDIKPSESCQQNIEEKEVNLQEEPPENLDKSKQKDEEGKNVVQDTTEPEGDSQHRTSISTRSS</sequence>
<proteinExistence type="inferred from homology"/>
<organism evidence="7 8">
    <name type="scientific">Branchiostoma belcheri</name>
    <name type="common">Amphioxus</name>
    <dbReference type="NCBI Taxonomy" id="7741"/>
    <lineage>
        <taxon>Eukaryota</taxon>
        <taxon>Metazoa</taxon>
        <taxon>Chordata</taxon>
        <taxon>Cephalochordata</taxon>
        <taxon>Leptocardii</taxon>
        <taxon>Amphioxiformes</taxon>
        <taxon>Branchiostomatidae</taxon>
        <taxon>Branchiostoma</taxon>
    </lineage>
</organism>
<dbReference type="AlphaFoldDB" id="A0A6P4ZSP8"/>
<comment type="similarity">
    <text evidence="1">Belongs to the 5'-AMP-activated protein kinase beta subunit family.</text>
</comment>
<dbReference type="Proteomes" id="UP000515135">
    <property type="component" value="Unplaced"/>
</dbReference>
<reference evidence="8" key="1">
    <citation type="submission" date="2025-08" db="UniProtKB">
        <authorList>
            <consortium name="RefSeq"/>
        </authorList>
    </citation>
    <scope>IDENTIFICATION</scope>
    <source>
        <tissue evidence="8">Gonad</tissue>
    </source>
</reference>
<feature type="domain" description="AMP-activated protein kinase glycogen-binding" evidence="6">
    <location>
        <begin position="6"/>
        <end position="89"/>
    </location>
</feature>
<feature type="region of interest" description="Disordered" evidence="5">
    <location>
        <begin position="108"/>
        <end position="147"/>
    </location>
</feature>
<dbReference type="InterPro" id="IPR014756">
    <property type="entry name" value="Ig_E-set"/>
</dbReference>
<dbReference type="CDD" id="cd02859">
    <property type="entry name" value="E_set_AMPKbeta_like_N"/>
    <property type="match status" value="1"/>
</dbReference>
<protein>
    <recommendedName>
        <fullName evidence="4">5'-AMP-activated protein kinase subunit beta-1</fullName>
    </recommendedName>
</protein>
<dbReference type="GeneID" id="109479566"/>
<evidence type="ECO:0000256" key="4">
    <source>
        <dbReference type="ARBA" id="ARBA00040010"/>
    </source>
</evidence>
<dbReference type="Gene3D" id="2.60.40.10">
    <property type="entry name" value="Immunoglobulins"/>
    <property type="match status" value="1"/>
</dbReference>
<dbReference type="InterPro" id="IPR032640">
    <property type="entry name" value="AMPK1_CBM"/>
</dbReference>
<evidence type="ECO:0000259" key="6">
    <source>
        <dbReference type="Pfam" id="PF16561"/>
    </source>
</evidence>